<dbReference type="PROSITE" id="PS00108">
    <property type="entry name" value="PROTEIN_KINASE_ST"/>
    <property type="match status" value="1"/>
</dbReference>
<evidence type="ECO:0000256" key="1">
    <source>
        <dbReference type="ARBA" id="ARBA00009903"/>
    </source>
</evidence>
<keyword evidence="9" id="KW-0927">Auxin signaling pathway</keyword>
<feature type="domain" description="AGC-kinase C-terminal" evidence="14">
    <location>
        <begin position="472"/>
        <end position="531"/>
    </location>
</feature>
<dbReference type="CDD" id="cd05574">
    <property type="entry name" value="STKc_phototropin_like"/>
    <property type="match status" value="1"/>
</dbReference>
<comment type="catalytic activity">
    <reaction evidence="11">
        <text>L-seryl-[protein] + ATP = O-phospho-L-seryl-[protein] + ADP + H(+)</text>
        <dbReference type="Rhea" id="RHEA:17989"/>
        <dbReference type="Rhea" id="RHEA-COMP:9863"/>
        <dbReference type="Rhea" id="RHEA-COMP:11604"/>
        <dbReference type="ChEBI" id="CHEBI:15378"/>
        <dbReference type="ChEBI" id="CHEBI:29999"/>
        <dbReference type="ChEBI" id="CHEBI:30616"/>
        <dbReference type="ChEBI" id="CHEBI:83421"/>
        <dbReference type="ChEBI" id="CHEBI:456216"/>
        <dbReference type="EC" id="2.7.11.1"/>
    </reaction>
</comment>
<evidence type="ECO:0000259" key="13">
    <source>
        <dbReference type="PROSITE" id="PS50011"/>
    </source>
</evidence>
<dbReference type="Pfam" id="PF00069">
    <property type="entry name" value="Pkinase"/>
    <property type="match status" value="2"/>
</dbReference>
<evidence type="ECO:0000256" key="5">
    <source>
        <dbReference type="ARBA" id="ARBA00022679"/>
    </source>
</evidence>
<dbReference type="InterPro" id="IPR000719">
    <property type="entry name" value="Prot_kinase_dom"/>
</dbReference>
<comment type="catalytic activity">
    <reaction evidence="10">
        <text>L-threonyl-[protein] + ATP = O-phospho-L-threonyl-[protein] + ADP + H(+)</text>
        <dbReference type="Rhea" id="RHEA:46608"/>
        <dbReference type="Rhea" id="RHEA-COMP:11060"/>
        <dbReference type="Rhea" id="RHEA-COMP:11605"/>
        <dbReference type="ChEBI" id="CHEBI:15378"/>
        <dbReference type="ChEBI" id="CHEBI:30013"/>
        <dbReference type="ChEBI" id="CHEBI:30616"/>
        <dbReference type="ChEBI" id="CHEBI:61977"/>
        <dbReference type="ChEBI" id="CHEBI:456216"/>
        <dbReference type="EC" id="2.7.11.1"/>
    </reaction>
</comment>
<evidence type="ECO:0000256" key="12">
    <source>
        <dbReference type="SAM" id="MobiDB-lite"/>
    </source>
</evidence>
<dbReference type="FunFam" id="1.10.510.10:FF:000277">
    <property type="entry name" value="protein kinase PINOID"/>
    <property type="match status" value="1"/>
</dbReference>
<evidence type="ECO:0000256" key="10">
    <source>
        <dbReference type="ARBA" id="ARBA00047899"/>
    </source>
</evidence>
<dbReference type="PROSITE" id="PS50011">
    <property type="entry name" value="PROTEIN_KINASE_DOM"/>
    <property type="match status" value="1"/>
</dbReference>
<dbReference type="InterPro" id="IPR011009">
    <property type="entry name" value="Kinase-like_dom_sf"/>
</dbReference>
<dbReference type="SMART" id="SM00220">
    <property type="entry name" value="S_TKc"/>
    <property type="match status" value="1"/>
</dbReference>
<dbReference type="GO" id="GO:0009734">
    <property type="term" value="P:auxin-activated signaling pathway"/>
    <property type="evidence" value="ECO:0007669"/>
    <property type="project" value="UniProtKB-KW"/>
</dbReference>
<evidence type="ECO:0000313" key="16">
    <source>
        <dbReference type="Proteomes" id="UP000886595"/>
    </source>
</evidence>
<evidence type="ECO:0000256" key="4">
    <source>
        <dbReference type="ARBA" id="ARBA00022527"/>
    </source>
</evidence>
<dbReference type="GO" id="GO:0005524">
    <property type="term" value="F:ATP binding"/>
    <property type="evidence" value="ECO:0007669"/>
    <property type="project" value="UniProtKB-KW"/>
</dbReference>
<dbReference type="Proteomes" id="UP000886595">
    <property type="component" value="Unassembled WGS sequence"/>
</dbReference>
<name>A0A8X7VBN3_BRACI</name>
<evidence type="ECO:0000259" key="14">
    <source>
        <dbReference type="PROSITE" id="PS51285"/>
    </source>
</evidence>
<sequence length="531" mass="59907">MANSTKSYKDNESDYETSTAGPDSSRRTSWLSSSFTASPSCSSSISHLSNHNDLNTYNQSKPHKANQVAWEAMARLRRRCGGRAVGLEHFRILKRLGSGDIGSVYLCQIRGSPEVAYYAMKVVDKEAVAVKKKLGRAEMEKKILGMLDHPFCPTLYAAFEASHYSFLVMEYCPGGDLYTARLRQQSKRFSISSTRFYAAETLVALEYLHMMGIVYRDLKPENILIRGDGHVMLSDFDLSFKCDVVPQLLSDYDRQVNDDDDDDDFSIYRKCSTPSCTRTPLNPVISCFSPASSRRRRKNVITTTIHETAAGSTSGSVKSNDVSRTFSRQLSSCSRVSSGLRVRDLSGGCPSIFAEPINARSKSFVGTHEYLAPEVISGQGHGSAVDWWTFGVFLYEMIFGTTPFKGDNNEKTLVNILKAPLTFPKVIVNSQKEYDDMVSAQDLIAKLLVKNPKKRLGSLKGSSEIKRHEFFEGVNWALIRSIKPPWIPKEETNHKIKSDNRSVNYFMPPRFMMTRKERDEPYHVSNHFDYF</sequence>
<proteinExistence type="inferred from homology"/>
<comment type="caution">
    <text evidence="15">The sequence shown here is derived from an EMBL/GenBank/DDBJ whole genome shotgun (WGS) entry which is preliminary data.</text>
</comment>
<feature type="region of interest" description="Disordered" evidence="12">
    <location>
        <begin position="1"/>
        <end position="29"/>
    </location>
</feature>
<dbReference type="PROSITE" id="PS51285">
    <property type="entry name" value="AGC_KINASE_CTER"/>
    <property type="match status" value="1"/>
</dbReference>
<keyword evidence="8" id="KW-0067">ATP-binding</keyword>
<keyword evidence="7" id="KW-0418">Kinase</keyword>
<keyword evidence="5" id="KW-0808">Transferase</keyword>
<feature type="domain" description="Protein kinase" evidence="13">
    <location>
        <begin position="90"/>
        <end position="471"/>
    </location>
</feature>
<organism evidence="15 16">
    <name type="scientific">Brassica carinata</name>
    <name type="common">Ethiopian mustard</name>
    <name type="synonym">Abyssinian cabbage</name>
    <dbReference type="NCBI Taxonomy" id="52824"/>
    <lineage>
        <taxon>Eukaryota</taxon>
        <taxon>Viridiplantae</taxon>
        <taxon>Streptophyta</taxon>
        <taxon>Embryophyta</taxon>
        <taxon>Tracheophyta</taxon>
        <taxon>Spermatophyta</taxon>
        <taxon>Magnoliopsida</taxon>
        <taxon>eudicotyledons</taxon>
        <taxon>Gunneridae</taxon>
        <taxon>Pentapetalae</taxon>
        <taxon>rosids</taxon>
        <taxon>malvids</taxon>
        <taxon>Brassicales</taxon>
        <taxon>Brassicaceae</taxon>
        <taxon>Brassiceae</taxon>
        <taxon>Brassica</taxon>
    </lineage>
</organism>
<dbReference type="EMBL" id="JAAMPC010000006">
    <property type="protein sequence ID" value="KAG2308354.1"/>
    <property type="molecule type" value="Genomic_DNA"/>
</dbReference>
<dbReference type="GO" id="GO:0048825">
    <property type="term" value="P:cotyledon development"/>
    <property type="evidence" value="ECO:0007669"/>
    <property type="project" value="UniProtKB-ARBA"/>
</dbReference>
<evidence type="ECO:0000256" key="3">
    <source>
        <dbReference type="ARBA" id="ARBA00022473"/>
    </source>
</evidence>
<keyword evidence="3" id="KW-0217">Developmental protein</keyword>
<dbReference type="Gene3D" id="1.10.510.10">
    <property type="entry name" value="Transferase(Phosphotransferase) domain 1"/>
    <property type="match status" value="2"/>
</dbReference>
<evidence type="ECO:0000256" key="11">
    <source>
        <dbReference type="ARBA" id="ARBA00048679"/>
    </source>
</evidence>
<evidence type="ECO:0000313" key="15">
    <source>
        <dbReference type="EMBL" id="KAG2308354.1"/>
    </source>
</evidence>
<evidence type="ECO:0000256" key="8">
    <source>
        <dbReference type="ARBA" id="ARBA00022840"/>
    </source>
</evidence>
<dbReference type="PANTHER" id="PTHR45637">
    <property type="entry name" value="FLIPPASE KINASE 1-RELATED"/>
    <property type="match status" value="1"/>
</dbReference>
<evidence type="ECO:0000256" key="2">
    <source>
        <dbReference type="ARBA" id="ARBA00012513"/>
    </source>
</evidence>
<dbReference type="FunFam" id="1.10.510.10:FF:000020">
    <property type="entry name" value="serine/threonine-protein kinase D6PK-like"/>
    <property type="match status" value="1"/>
</dbReference>
<evidence type="ECO:0000256" key="6">
    <source>
        <dbReference type="ARBA" id="ARBA00022741"/>
    </source>
</evidence>
<reference evidence="15 16" key="1">
    <citation type="submission" date="2020-02" db="EMBL/GenBank/DDBJ databases">
        <authorList>
            <person name="Ma Q."/>
            <person name="Huang Y."/>
            <person name="Song X."/>
            <person name="Pei D."/>
        </authorList>
    </citation>
    <scope>NUCLEOTIDE SEQUENCE [LARGE SCALE GENOMIC DNA]</scope>
    <source>
        <strain evidence="15">Sxm20200214</strain>
        <tissue evidence="15">Leaf</tissue>
    </source>
</reference>
<keyword evidence="16" id="KW-1185">Reference proteome</keyword>
<protein>
    <recommendedName>
        <fullName evidence="2">non-specific serine/threonine protein kinase</fullName>
        <ecNumber evidence="2">2.7.11.1</ecNumber>
    </recommendedName>
</protein>
<evidence type="ECO:0000256" key="9">
    <source>
        <dbReference type="ARBA" id="ARBA00023294"/>
    </source>
</evidence>
<keyword evidence="4" id="KW-0723">Serine/threonine-protein kinase</keyword>
<dbReference type="GO" id="GO:0004674">
    <property type="term" value="F:protein serine/threonine kinase activity"/>
    <property type="evidence" value="ECO:0007669"/>
    <property type="project" value="UniProtKB-KW"/>
</dbReference>
<dbReference type="FunFam" id="3.30.200.20:FF:000351">
    <property type="entry name" value="protein kinase PINOID 2"/>
    <property type="match status" value="1"/>
</dbReference>
<gene>
    <name evidence="15" type="ORF">Bca52824_028102</name>
</gene>
<evidence type="ECO:0000256" key="7">
    <source>
        <dbReference type="ARBA" id="ARBA00022777"/>
    </source>
</evidence>
<accession>A0A8X7VBN3</accession>
<dbReference type="EC" id="2.7.11.1" evidence="2"/>
<dbReference type="SUPFAM" id="SSF56112">
    <property type="entry name" value="Protein kinase-like (PK-like)"/>
    <property type="match status" value="1"/>
</dbReference>
<dbReference type="InterPro" id="IPR000961">
    <property type="entry name" value="AGC-kinase_C"/>
</dbReference>
<dbReference type="OrthoDB" id="432483at2759"/>
<dbReference type="Gene3D" id="3.30.200.20">
    <property type="entry name" value="Phosphorylase Kinase, domain 1"/>
    <property type="match status" value="1"/>
</dbReference>
<comment type="similarity">
    <text evidence="1">Belongs to the protein kinase superfamily. AGC Ser/Thr protein kinase family.</text>
</comment>
<dbReference type="InterPro" id="IPR008271">
    <property type="entry name" value="Ser/Thr_kinase_AS"/>
</dbReference>
<dbReference type="AlphaFoldDB" id="A0A8X7VBN3"/>
<keyword evidence="6" id="KW-0547">Nucleotide-binding</keyword>